<accession>A0A5J5F461</accession>
<organism evidence="2 3">
    <name type="scientific">Sphaerosporella brunnea</name>
    <dbReference type="NCBI Taxonomy" id="1250544"/>
    <lineage>
        <taxon>Eukaryota</taxon>
        <taxon>Fungi</taxon>
        <taxon>Dikarya</taxon>
        <taxon>Ascomycota</taxon>
        <taxon>Pezizomycotina</taxon>
        <taxon>Pezizomycetes</taxon>
        <taxon>Pezizales</taxon>
        <taxon>Pyronemataceae</taxon>
        <taxon>Sphaerosporella</taxon>
    </lineage>
</organism>
<dbReference type="AlphaFoldDB" id="A0A5J5F461"/>
<name>A0A5J5F461_9PEZI</name>
<feature type="region of interest" description="Disordered" evidence="1">
    <location>
        <begin position="42"/>
        <end position="162"/>
    </location>
</feature>
<keyword evidence="3" id="KW-1185">Reference proteome</keyword>
<dbReference type="EMBL" id="VXIS01000038">
    <property type="protein sequence ID" value="KAA8911219.1"/>
    <property type="molecule type" value="Genomic_DNA"/>
</dbReference>
<feature type="compositionally biased region" description="Polar residues" evidence="1">
    <location>
        <begin position="58"/>
        <end position="80"/>
    </location>
</feature>
<dbReference type="InParanoid" id="A0A5J5F461"/>
<proteinExistence type="predicted"/>
<feature type="compositionally biased region" description="Low complexity" evidence="1">
    <location>
        <begin position="81"/>
        <end position="92"/>
    </location>
</feature>
<feature type="compositionally biased region" description="Basic and acidic residues" evidence="1">
    <location>
        <begin position="128"/>
        <end position="148"/>
    </location>
</feature>
<gene>
    <name evidence="2" type="ORF">FN846DRAFT_887946</name>
</gene>
<feature type="compositionally biased region" description="Polar residues" evidence="1">
    <location>
        <begin position="1"/>
        <end position="10"/>
    </location>
</feature>
<comment type="caution">
    <text evidence="2">The sequence shown here is derived from an EMBL/GenBank/DDBJ whole genome shotgun (WGS) entry which is preliminary data.</text>
</comment>
<reference evidence="2 3" key="1">
    <citation type="submission" date="2019-09" db="EMBL/GenBank/DDBJ databases">
        <title>Draft genome of the ectomycorrhizal ascomycete Sphaerosporella brunnea.</title>
        <authorList>
            <consortium name="DOE Joint Genome Institute"/>
            <person name="Benucci G.M."/>
            <person name="Marozzi G."/>
            <person name="Antonielli L."/>
            <person name="Sanchez S."/>
            <person name="Marco P."/>
            <person name="Wang X."/>
            <person name="Falini L.B."/>
            <person name="Barry K."/>
            <person name="Haridas S."/>
            <person name="Lipzen A."/>
            <person name="Labutti K."/>
            <person name="Grigoriev I.V."/>
            <person name="Murat C."/>
            <person name="Martin F."/>
            <person name="Albertini E."/>
            <person name="Donnini D."/>
            <person name="Bonito G."/>
        </authorList>
    </citation>
    <scope>NUCLEOTIDE SEQUENCE [LARGE SCALE GENOMIC DNA]</scope>
    <source>
        <strain evidence="2 3">Sb_GMNB300</strain>
    </source>
</reference>
<feature type="region of interest" description="Disordered" evidence="1">
    <location>
        <begin position="1"/>
        <end position="29"/>
    </location>
</feature>
<evidence type="ECO:0000313" key="3">
    <source>
        <dbReference type="Proteomes" id="UP000326924"/>
    </source>
</evidence>
<evidence type="ECO:0000313" key="2">
    <source>
        <dbReference type="EMBL" id="KAA8911219.1"/>
    </source>
</evidence>
<evidence type="ECO:0000256" key="1">
    <source>
        <dbReference type="SAM" id="MobiDB-lite"/>
    </source>
</evidence>
<sequence length="419" mass="44602">MKCSGSSYIDDTTRPPFVAAPPAPPPAPPPAFTILNLALAGGSPSKMGKTRAPLPRQVLNTSATRLTSKAGNVANSNMTGNNSTPPNASPAPRAMTLGIAGSPPSKMGKLRASSPATPSNSNAGICSPDKHSAEDGDRDRPPPPEAKRKMGRRHSASGDSIPLFAIPSAEGTLPGQSAMPTVFAGPLNAMGSPNTSQGLSSTPNPIAGAYFSANSCRSLARSAYHKMATMRYIQNQHNIAPPLGNAKVHLTMGEAAIVNGWFPDEHPGHGGDPARWARALVALANDAGLATLWLALFVGRPLQVVEGSVMFHILTQVVIVGTTTIRKRRWWPALFVGRPLQVVEGFVMFHILTQVVIVGTTTIRKRRWWPALFVGRPLQVVEGFVMFHILTQVVIVGTTTIRNRRWWPAVVPRDSGFGL</sequence>
<protein>
    <submittedName>
        <fullName evidence="2">Uncharacterized protein</fullName>
    </submittedName>
</protein>
<dbReference type="Proteomes" id="UP000326924">
    <property type="component" value="Unassembled WGS sequence"/>
</dbReference>
<feature type="compositionally biased region" description="Low complexity" evidence="1">
    <location>
        <begin position="112"/>
        <end position="123"/>
    </location>
</feature>
<feature type="compositionally biased region" description="Pro residues" evidence="1">
    <location>
        <begin position="18"/>
        <end position="29"/>
    </location>
</feature>